<feature type="binding site" evidence="5">
    <location>
        <position position="47"/>
    </location>
    <ligand>
        <name>ATP</name>
        <dbReference type="ChEBI" id="CHEBI:30616"/>
    </ligand>
</feature>
<keyword evidence="1 10" id="KW-0808">Transferase</keyword>
<dbReference type="SMART" id="SM00220">
    <property type="entry name" value="S_TKc"/>
    <property type="match status" value="1"/>
</dbReference>
<dbReference type="Pfam" id="PF00069">
    <property type="entry name" value="Pkinase"/>
    <property type="match status" value="1"/>
</dbReference>
<name>A0ABY9WAN9_9ACTN</name>
<keyword evidence="7" id="KW-0472">Membrane</keyword>
<reference evidence="10 11" key="1">
    <citation type="submission" date="2023-09" db="EMBL/GenBank/DDBJ databases">
        <title>Genome completion map analysis of the actinomycetes C11-1.</title>
        <authorList>
            <person name="Qin P."/>
            <person name="Guan P."/>
        </authorList>
    </citation>
    <scope>NUCLEOTIDE SEQUENCE [LARGE SCALE GENOMIC DNA]</scope>
    <source>
        <strain evidence="10 11">C11-1</strain>
    </source>
</reference>
<feature type="compositionally biased region" description="Low complexity" evidence="6">
    <location>
        <begin position="374"/>
        <end position="389"/>
    </location>
</feature>
<organism evidence="10 11">
    <name type="scientific">Streptomyces durocortorensis</name>
    <dbReference type="NCBI Taxonomy" id="2811104"/>
    <lineage>
        <taxon>Bacteria</taxon>
        <taxon>Bacillati</taxon>
        <taxon>Actinomycetota</taxon>
        <taxon>Actinomycetes</taxon>
        <taxon>Kitasatosporales</taxon>
        <taxon>Streptomycetaceae</taxon>
        <taxon>Streptomyces</taxon>
    </lineage>
</organism>
<evidence type="ECO:0000256" key="6">
    <source>
        <dbReference type="SAM" id="MobiDB-lite"/>
    </source>
</evidence>
<dbReference type="CDD" id="cd14014">
    <property type="entry name" value="STKc_PknB_like"/>
    <property type="match status" value="1"/>
</dbReference>
<keyword evidence="7" id="KW-0812">Transmembrane</keyword>
<dbReference type="SUPFAM" id="SSF56112">
    <property type="entry name" value="Protein kinase-like (PK-like)"/>
    <property type="match status" value="1"/>
</dbReference>
<evidence type="ECO:0000256" key="2">
    <source>
        <dbReference type="ARBA" id="ARBA00022741"/>
    </source>
</evidence>
<dbReference type="InterPro" id="IPR017441">
    <property type="entry name" value="Protein_kinase_ATP_BS"/>
</dbReference>
<dbReference type="GO" id="GO:0004674">
    <property type="term" value="F:protein serine/threonine kinase activity"/>
    <property type="evidence" value="ECO:0007669"/>
    <property type="project" value="UniProtKB-EC"/>
</dbReference>
<feature type="domain" description="Protein kinase" evidence="8">
    <location>
        <begin position="19"/>
        <end position="271"/>
    </location>
</feature>
<gene>
    <name evidence="9" type="ORF">RI138_00030</name>
    <name evidence="10" type="ORF">RI138_32285</name>
</gene>
<dbReference type="InterPro" id="IPR011009">
    <property type="entry name" value="Kinase-like_dom_sf"/>
</dbReference>
<evidence type="ECO:0000313" key="9">
    <source>
        <dbReference type="EMBL" id="WNF25314.1"/>
    </source>
</evidence>
<evidence type="ECO:0000256" key="3">
    <source>
        <dbReference type="ARBA" id="ARBA00022777"/>
    </source>
</evidence>
<dbReference type="PROSITE" id="PS00107">
    <property type="entry name" value="PROTEIN_KINASE_ATP"/>
    <property type="match status" value="1"/>
</dbReference>
<keyword evidence="7" id="KW-1133">Transmembrane helix</keyword>
<keyword evidence="3 10" id="KW-0418">Kinase</keyword>
<keyword evidence="2 5" id="KW-0547">Nucleotide-binding</keyword>
<dbReference type="Proteomes" id="UP001303236">
    <property type="component" value="Chromosome"/>
</dbReference>
<dbReference type="PROSITE" id="PS00108">
    <property type="entry name" value="PROTEIN_KINASE_ST"/>
    <property type="match status" value="1"/>
</dbReference>
<evidence type="ECO:0000256" key="7">
    <source>
        <dbReference type="SAM" id="Phobius"/>
    </source>
</evidence>
<dbReference type="EMBL" id="CP134500">
    <property type="protein sequence ID" value="WNF31127.1"/>
    <property type="molecule type" value="Genomic_DNA"/>
</dbReference>
<evidence type="ECO:0000256" key="1">
    <source>
        <dbReference type="ARBA" id="ARBA00022679"/>
    </source>
</evidence>
<dbReference type="Gene3D" id="1.10.510.10">
    <property type="entry name" value="Transferase(Phosphotransferase) domain 1"/>
    <property type="match status" value="1"/>
</dbReference>
<evidence type="ECO:0000256" key="5">
    <source>
        <dbReference type="PROSITE-ProRule" id="PRU10141"/>
    </source>
</evidence>
<sequence length="527" mass="54420">MSSRLQSAQSGDPRRIGPYRVVGRLGAGGMGTVYAALGPSGMRIAVKVVHPAHAADDEFRARFRREVQLSRRVTGPCLVPVLDAETHGPVPWLATAFVPGPTLDQFLAANGALSGARLCALAAGTAAALAAVHDAGIVHRDVKPRNVILGSRGPRVLDFGIAHALDGTSVTRTGVMTGTPGWISPEHYRTGVVGPEGDVFAWGALIANAATGRLPFGTGASDAVAFRVMSAEPDLVGVPGDLQPLVEQALAKNPGDRPTAAELSLGCARLLAVQATAVASRPEEQPTLVADLVSLHWDLAYEDPVWAVAPRGRRRVRLYGSVVAAALVVGGIGGAVAASFASQPGQRAAAAPGSTPRTAVSSAGTATVPGESGDPASSAPLPSPDTTSLVSVEALPPSSPPQPPPFVYLPDQMDCRPQKQAEIDGAWQYVAPGEVRAGDAVELSLRNKYGNFDPVQAEMPVLARVYMPDGTSRLARSAVQSDTSASVTWPGDFSGAAALYPPGTYTVVWSVGDGSSYFITCTGFTAH</sequence>
<dbReference type="InterPro" id="IPR008271">
    <property type="entry name" value="Ser/Thr_kinase_AS"/>
</dbReference>
<dbReference type="EC" id="2.7.11.1" evidence="10"/>
<accession>A0ABY9WAN9</accession>
<dbReference type="PANTHER" id="PTHR43289">
    <property type="entry name" value="MITOGEN-ACTIVATED PROTEIN KINASE KINASE KINASE 20-RELATED"/>
    <property type="match status" value="1"/>
</dbReference>
<evidence type="ECO:0000313" key="11">
    <source>
        <dbReference type="Proteomes" id="UP001303236"/>
    </source>
</evidence>
<feature type="region of interest" description="Disordered" evidence="6">
    <location>
        <begin position="346"/>
        <end position="409"/>
    </location>
</feature>
<feature type="compositionally biased region" description="Pro residues" evidence="6">
    <location>
        <begin position="397"/>
        <end position="407"/>
    </location>
</feature>
<dbReference type="Gene3D" id="3.30.200.20">
    <property type="entry name" value="Phosphorylase Kinase, domain 1"/>
    <property type="match status" value="1"/>
</dbReference>
<dbReference type="EMBL" id="CP134500">
    <property type="protein sequence ID" value="WNF25314.1"/>
    <property type="molecule type" value="Genomic_DNA"/>
</dbReference>
<proteinExistence type="predicted"/>
<protein>
    <submittedName>
        <fullName evidence="10">Serine/threonine-protein kinase</fullName>
        <ecNumber evidence="10">2.7.11.1</ecNumber>
    </submittedName>
</protein>
<keyword evidence="11" id="KW-1185">Reference proteome</keyword>
<dbReference type="PANTHER" id="PTHR43289:SF34">
    <property type="entry name" value="SERINE_THREONINE-PROTEIN KINASE YBDM-RELATED"/>
    <property type="match status" value="1"/>
</dbReference>
<dbReference type="PROSITE" id="PS50011">
    <property type="entry name" value="PROTEIN_KINASE_DOM"/>
    <property type="match status" value="1"/>
</dbReference>
<dbReference type="InterPro" id="IPR000719">
    <property type="entry name" value="Prot_kinase_dom"/>
</dbReference>
<evidence type="ECO:0000259" key="8">
    <source>
        <dbReference type="PROSITE" id="PS50011"/>
    </source>
</evidence>
<evidence type="ECO:0000313" key="10">
    <source>
        <dbReference type="EMBL" id="WNF31127.1"/>
    </source>
</evidence>
<keyword evidence="4 5" id="KW-0067">ATP-binding</keyword>
<feature type="compositionally biased region" description="Polar residues" evidence="6">
    <location>
        <begin position="355"/>
        <end position="365"/>
    </location>
</feature>
<evidence type="ECO:0000256" key="4">
    <source>
        <dbReference type="ARBA" id="ARBA00022840"/>
    </source>
</evidence>
<feature type="transmembrane region" description="Helical" evidence="7">
    <location>
        <begin position="318"/>
        <end position="341"/>
    </location>
</feature>